<dbReference type="AlphaFoldDB" id="A0AAV7V8D1"/>
<dbReference type="EMBL" id="JANPWB010000003">
    <property type="protein sequence ID" value="KAJ1196706.1"/>
    <property type="molecule type" value="Genomic_DNA"/>
</dbReference>
<proteinExistence type="predicted"/>
<gene>
    <name evidence="2" type="ORF">NDU88_000571</name>
</gene>
<organism evidence="2 3">
    <name type="scientific">Pleurodeles waltl</name>
    <name type="common">Iberian ribbed newt</name>
    <dbReference type="NCBI Taxonomy" id="8319"/>
    <lineage>
        <taxon>Eukaryota</taxon>
        <taxon>Metazoa</taxon>
        <taxon>Chordata</taxon>
        <taxon>Craniata</taxon>
        <taxon>Vertebrata</taxon>
        <taxon>Euteleostomi</taxon>
        <taxon>Amphibia</taxon>
        <taxon>Batrachia</taxon>
        <taxon>Caudata</taxon>
        <taxon>Salamandroidea</taxon>
        <taxon>Salamandridae</taxon>
        <taxon>Pleurodelinae</taxon>
        <taxon>Pleurodeles</taxon>
    </lineage>
</organism>
<name>A0AAV7V8D1_PLEWA</name>
<dbReference type="Proteomes" id="UP001066276">
    <property type="component" value="Chromosome 2_1"/>
</dbReference>
<sequence length="107" mass="11153">MADLNQFPVDEGSAEEVRTSPFSQGAAQKAGHGVEGTQHHPGAREELLATGGSEAGTQSNLPACEQKLIKTVSSSLHSASLAAEEMGGRPGARAEPQWLRKARMTTG</sequence>
<feature type="region of interest" description="Disordered" evidence="1">
    <location>
        <begin position="1"/>
        <end position="42"/>
    </location>
</feature>
<evidence type="ECO:0000313" key="2">
    <source>
        <dbReference type="EMBL" id="KAJ1196706.1"/>
    </source>
</evidence>
<reference evidence="2" key="1">
    <citation type="journal article" date="2022" name="bioRxiv">
        <title>Sequencing and chromosome-scale assembly of the giantPleurodeles waltlgenome.</title>
        <authorList>
            <person name="Brown T."/>
            <person name="Elewa A."/>
            <person name="Iarovenko S."/>
            <person name="Subramanian E."/>
            <person name="Araus A.J."/>
            <person name="Petzold A."/>
            <person name="Susuki M."/>
            <person name="Suzuki K.-i.T."/>
            <person name="Hayashi T."/>
            <person name="Toyoda A."/>
            <person name="Oliveira C."/>
            <person name="Osipova E."/>
            <person name="Leigh N.D."/>
            <person name="Simon A."/>
            <person name="Yun M.H."/>
        </authorList>
    </citation>
    <scope>NUCLEOTIDE SEQUENCE</scope>
    <source>
        <strain evidence="2">20211129_DDA</strain>
        <tissue evidence="2">Liver</tissue>
    </source>
</reference>
<protein>
    <submittedName>
        <fullName evidence="2">Uncharacterized protein</fullName>
    </submittedName>
</protein>
<keyword evidence="3" id="KW-1185">Reference proteome</keyword>
<comment type="caution">
    <text evidence="2">The sequence shown here is derived from an EMBL/GenBank/DDBJ whole genome shotgun (WGS) entry which is preliminary data.</text>
</comment>
<evidence type="ECO:0000256" key="1">
    <source>
        <dbReference type="SAM" id="MobiDB-lite"/>
    </source>
</evidence>
<evidence type="ECO:0000313" key="3">
    <source>
        <dbReference type="Proteomes" id="UP001066276"/>
    </source>
</evidence>
<accession>A0AAV7V8D1</accession>
<feature type="region of interest" description="Disordered" evidence="1">
    <location>
        <begin position="80"/>
        <end position="107"/>
    </location>
</feature>